<sequence>MSPTGFNNNQNPRAHGPGFHQGMLHSSVQNGGHDERGSVSDSEDGNYTSYHDAEKAELDNEDDHSALTSQTLNTDGTPKRPMNAFMIFARRRRPQVSAQNQSMRTGEISKILSKEWINMPAAEKQFYQEQARQLKDAFNAKYPDYIYRRRPNNSRRKRKADTTGLRPSEIPSTLDARDDTGFEDAGDSPTDAEDPQIPDSMSDVRRSRHGHDVQSYGEHASYRTASSRASPYAYPSNEHAARSHSREGRLPYESSGGARIHQENATVQQQPPSQPYSYLSIQGQARPSTQPIPVFGQQPQTTNNGSEPWQSSRPSSWMGPGEPSERYASYSSSPPRMQRPSVSLWQRPSPSQPSGNVAPTSTPLNLQTLSSPFYPNGESPHLLSPLTHSQPVPHSPYPVSGPIHGSPLVGRDFNSHELSVSPAPLSNNGNVHQSSTGRDGSIYTQRPHSSPREAPALSLYSQSQTPPFPPSSSLGGPQEGEYVRLTRSYWPRE</sequence>
<evidence type="ECO:0000313" key="7">
    <source>
        <dbReference type="Proteomes" id="UP000717328"/>
    </source>
</evidence>
<dbReference type="PANTHER" id="PTHR10270">
    <property type="entry name" value="SOX TRANSCRIPTION FACTOR"/>
    <property type="match status" value="1"/>
</dbReference>
<dbReference type="Pfam" id="PF00505">
    <property type="entry name" value="HMG_box"/>
    <property type="match status" value="1"/>
</dbReference>
<evidence type="ECO:0000313" key="6">
    <source>
        <dbReference type="EMBL" id="KAG5651451.1"/>
    </source>
</evidence>
<accession>A0A9P7KLC0</accession>
<feature type="region of interest" description="Disordered" evidence="4">
    <location>
        <begin position="1"/>
        <end position="80"/>
    </location>
</feature>
<feature type="region of interest" description="Disordered" evidence="4">
    <location>
        <begin position="145"/>
        <end position="493"/>
    </location>
</feature>
<name>A0A9P7KLC0_9AGAR</name>
<dbReference type="InterPro" id="IPR036910">
    <property type="entry name" value="HMG_box_dom_sf"/>
</dbReference>
<feature type="compositionally biased region" description="Polar residues" evidence="4">
    <location>
        <begin position="329"/>
        <end position="373"/>
    </location>
</feature>
<dbReference type="GO" id="GO:0030154">
    <property type="term" value="P:cell differentiation"/>
    <property type="evidence" value="ECO:0007669"/>
    <property type="project" value="TreeGrafter"/>
</dbReference>
<dbReference type="GO" id="GO:0000978">
    <property type="term" value="F:RNA polymerase II cis-regulatory region sequence-specific DNA binding"/>
    <property type="evidence" value="ECO:0007669"/>
    <property type="project" value="TreeGrafter"/>
</dbReference>
<feature type="compositionally biased region" description="Polar residues" evidence="4">
    <location>
        <begin position="1"/>
        <end position="12"/>
    </location>
</feature>
<dbReference type="SUPFAM" id="SSF47095">
    <property type="entry name" value="HMG-box"/>
    <property type="match status" value="1"/>
</dbReference>
<dbReference type="SMART" id="SM00398">
    <property type="entry name" value="HMG"/>
    <property type="match status" value="1"/>
</dbReference>
<feature type="domain" description="HMG box" evidence="5">
    <location>
        <begin position="78"/>
        <end position="146"/>
    </location>
</feature>
<feature type="compositionally biased region" description="Basic residues" evidence="4">
    <location>
        <begin position="148"/>
        <end position="159"/>
    </location>
</feature>
<dbReference type="InterPro" id="IPR050140">
    <property type="entry name" value="SRY-related_HMG-box_TF-like"/>
</dbReference>
<evidence type="ECO:0000259" key="5">
    <source>
        <dbReference type="PROSITE" id="PS50118"/>
    </source>
</evidence>
<feature type="compositionally biased region" description="Polar residues" evidence="4">
    <location>
        <begin position="279"/>
        <end position="315"/>
    </location>
</feature>
<dbReference type="PROSITE" id="PS50118">
    <property type="entry name" value="HMG_BOX_2"/>
    <property type="match status" value="1"/>
</dbReference>
<comment type="caution">
    <text evidence="6">The sequence shown here is derived from an EMBL/GenBank/DDBJ whole genome shotgun (WGS) entry which is preliminary data.</text>
</comment>
<evidence type="ECO:0000256" key="4">
    <source>
        <dbReference type="SAM" id="MobiDB-lite"/>
    </source>
</evidence>
<gene>
    <name evidence="6" type="ORF">H0H81_008609</name>
</gene>
<reference evidence="6" key="2">
    <citation type="submission" date="2021-10" db="EMBL/GenBank/DDBJ databases">
        <title>Phylogenomics reveals ancestral predisposition of the termite-cultivated fungus Termitomyces towards a domesticated lifestyle.</title>
        <authorList>
            <person name="Auxier B."/>
            <person name="Grum-Grzhimaylo A."/>
            <person name="Cardenas M.E."/>
            <person name="Lodge J.D."/>
            <person name="Laessoe T."/>
            <person name="Pedersen O."/>
            <person name="Smith M.E."/>
            <person name="Kuyper T.W."/>
            <person name="Franco-Molano E.A."/>
            <person name="Baroni T.J."/>
            <person name="Aanen D.K."/>
        </authorList>
    </citation>
    <scope>NUCLEOTIDE SEQUENCE</scope>
    <source>
        <strain evidence="6">D49</strain>
    </source>
</reference>
<keyword evidence="7" id="KW-1185">Reference proteome</keyword>
<dbReference type="InterPro" id="IPR009071">
    <property type="entry name" value="HMG_box_dom"/>
</dbReference>
<feature type="DNA-binding region" description="HMG box" evidence="3">
    <location>
        <begin position="78"/>
        <end position="146"/>
    </location>
</feature>
<feature type="compositionally biased region" description="Polar residues" evidence="4">
    <location>
        <begin position="66"/>
        <end position="76"/>
    </location>
</feature>
<dbReference type="GO" id="GO:0001228">
    <property type="term" value="F:DNA-binding transcription activator activity, RNA polymerase II-specific"/>
    <property type="evidence" value="ECO:0007669"/>
    <property type="project" value="TreeGrafter"/>
</dbReference>
<dbReference type="Gene3D" id="1.10.30.10">
    <property type="entry name" value="High mobility group box domain"/>
    <property type="match status" value="1"/>
</dbReference>
<feature type="compositionally biased region" description="Low complexity" evidence="4">
    <location>
        <begin position="222"/>
        <end position="236"/>
    </location>
</feature>
<feature type="compositionally biased region" description="Low complexity" evidence="4">
    <location>
        <begin position="268"/>
        <end position="278"/>
    </location>
</feature>
<organism evidence="6 7">
    <name type="scientific">Sphagnurus paluster</name>
    <dbReference type="NCBI Taxonomy" id="117069"/>
    <lineage>
        <taxon>Eukaryota</taxon>
        <taxon>Fungi</taxon>
        <taxon>Dikarya</taxon>
        <taxon>Basidiomycota</taxon>
        <taxon>Agaricomycotina</taxon>
        <taxon>Agaricomycetes</taxon>
        <taxon>Agaricomycetidae</taxon>
        <taxon>Agaricales</taxon>
        <taxon>Tricholomatineae</taxon>
        <taxon>Lyophyllaceae</taxon>
        <taxon>Sphagnurus</taxon>
    </lineage>
</organism>
<proteinExistence type="predicted"/>
<keyword evidence="3" id="KW-0539">Nucleus</keyword>
<keyword evidence="1 3" id="KW-0238">DNA-binding</keyword>
<reference evidence="6" key="1">
    <citation type="submission" date="2021-02" db="EMBL/GenBank/DDBJ databases">
        <authorList>
            <person name="Nieuwenhuis M."/>
            <person name="Van De Peppel L.J.J."/>
        </authorList>
    </citation>
    <scope>NUCLEOTIDE SEQUENCE</scope>
    <source>
        <strain evidence="6">D49</strain>
    </source>
</reference>
<dbReference type="OrthoDB" id="1919336at2759"/>
<keyword evidence="2" id="KW-0804">Transcription</keyword>
<protein>
    <recommendedName>
        <fullName evidence="5">HMG box domain-containing protein</fullName>
    </recommendedName>
</protein>
<dbReference type="Proteomes" id="UP000717328">
    <property type="component" value="Unassembled WGS sequence"/>
</dbReference>
<dbReference type="EMBL" id="JABCKI010000241">
    <property type="protein sequence ID" value="KAG5651451.1"/>
    <property type="molecule type" value="Genomic_DNA"/>
</dbReference>
<feature type="compositionally biased region" description="Polar residues" evidence="4">
    <location>
        <begin position="424"/>
        <end position="448"/>
    </location>
</feature>
<dbReference type="AlphaFoldDB" id="A0A9P7KLC0"/>
<feature type="compositionally biased region" description="Acidic residues" evidence="4">
    <location>
        <begin position="181"/>
        <end position="196"/>
    </location>
</feature>
<dbReference type="GO" id="GO:0005634">
    <property type="term" value="C:nucleus"/>
    <property type="evidence" value="ECO:0007669"/>
    <property type="project" value="UniProtKB-UniRule"/>
</dbReference>
<feature type="compositionally biased region" description="Basic and acidic residues" evidence="4">
    <location>
        <begin position="239"/>
        <end position="250"/>
    </location>
</feature>
<evidence type="ECO:0000256" key="2">
    <source>
        <dbReference type="ARBA" id="ARBA00023163"/>
    </source>
</evidence>
<evidence type="ECO:0000256" key="1">
    <source>
        <dbReference type="ARBA" id="ARBA00023125"/>
    </source>
</evidence>
<evidence type="ECO:0000256" key="3">
    <source>
        <dbReference type="PROSITE-ProRule" id="PRU00267"/>
    </source>
</evidence>
<dbReference type="PANTHER" id="PTHR10270:SF161">
    <property type="entry name" value="SEX-DETERMINING REGION Y PROTEIN"/>
    <property type="match status" value="1"/>
</dbReference>